<reference evidence="2 3" key="1">
    <citation type="submission" date="2020-07" db="EMBL/GenBank/DDBJ databases">
        <title>Sequencing the genomes of 1000 actinobacteria strains.</title>
        <authorList>
            <person name="Klenk H.-P."/>
        </authorList>
    </citation>
    <scope>NUCLEOTIDE SEQUENCE [LARGE SCALE GENOMIC DNA]</scope>
    <source>
        <strain evidence="2 3">DSM 103164</strain>
    </source>
</reference>
<evidence type="ECO:0000313" key="3">
    <source>
        <dbReference type="Proteomes" id="UP000527616"/>
    </source>
</evidence>
<feature type="compositionally biased region" description="Basic and acidic residues" evidence="1">
    <location>
        <begin position="1"/>
        <end position="22"/>
    </location>
</feature>
<protein>
    <submittedName>
        <fullName evidence="2">Acetyl esterase/lipase</fullName>
    </submittedName>
</protein>
<organism evidence="2 3">
    <name type="scientific">Naumannella cuiyingiana</name>
    <dbReference type="NCBI Taxonomy" id="1347891"/>
    <lineage>
        <taxon>Bacteria</taxon>
        <taxon>Bacillati</taxon>
        <taxon>Actinomycetota</taxon>
        <taxon>Actinomycetes</taxon>
        <taxon>Propionibacteriales</taxon>
        <taxon>Propionibacteriaceae</taxon>
        <taxon>Naumannella</taxon>
    </lineage>
</organism>
<dbReference type="AlphaFoldDB" id="A0A7Z0D7L2"/>
<keyword evidence="3" id="KW-1185">Reference proteome</keyword>
<name>A0A7Z0D7L2_9ACTN</name>
<dbReference type="RefSeq" id="WP_179444343.1">
    <property type="nucleotide sequence ID" value="NZ_JACBZS010000001.1"/>
</dbReference>
<feature type="region of interest" description="Disordered" evidence="1">
    <location>
        <begin position="1"/>
        <end position="30"/>
    </location>
</feature>
<dbReference type="SUPFAM" id="SSF53474">
    <property type="entry name" value="alpha/beta-Hydrolases"/>
    <property type="match status" value="1"/>
</dbReference>
<evidence type="ECO:0000256" key="1">
    <source>
        <dbReference type="SAM" id="MobiDB-lite"/>
    </source>
</evidence>
<comment type="caution">
    <text evidence="2">The sequence shown here is derived from an EMBL/GenBank/DDBJ whole genome shotgun (WGS) entry which is preliminary data.</text>
</comment>
<dbReference type="InterPro" id="IPR029058">
    <property type="entry name" value="AB_hydrolase_fold"/>
</dbReference>
<evidence type="ECO:0000313" key="2">
    <source>
        <dbReference type="EMBL" id="NYI70376.1"/>
    </source>
</evidence>
<accession>A0A7Z0D7L2</accession>
<dbReference type="Gene3D" id="3.40.50.1820">
    <property type="entry name" value="alpha/beta hydrolase"/>
    <property type="match status" value="1"/>
</dbReference>
<proteinExistence type="predicted"/>
<sequence length="255" mass="26725">MDEQQARRARAAEEDANARLRADAVPPGPVRAYGEDPDELVEVFGPADGPAVVFVHGGFWRPATDRAHARTTARALGDAGYAVHLAEYPRTPGDPDRTLTSLTRLAGTPAAGYGRGVDTLGEATWLGHSAGGHLVLWLAARGLIAEAIALAPVADLAAAREQGLGRGAVAAFFGDGDLARWDPRSLAGADGPGRVTVLHGTDDVTVPIEQGRAFPESLVELPGAHHFDVIDPESPHFREVVARLPRGGPAPSTQE</sequence>
<dbReference type="Proteomes" id="UP000527616">
    <property type="component" value="Unassembled WGS sequence"/>
</dbReference>
<dbReference type="EMBL" id="JACBZS010000001">
    <property type="protein sequence ID" value="NYI70376.1"/>
    <property type="molecule type" value="Genomic_DNA"/>
</dbReference>
<gene>
    <name evidence="2" type="ORF">GGQ54_000936</name>
</gene>